<evidence type="ECO:0000313" key="1">
    <source>
        <dbReference type="EMBL" id="RID99485.1"/>
    </source>
</evidence>
<dbReference type="OrthoDB" id="5295681at2"/>
<sequence>MPDTPTDLRSAIFSKTTTGQQEIASRSLGLSPLARRLLVLIDGRRTGHDLEPFVAGHELAQYLNELLDRDCVEMKAVLPAKASPATGSAAEASMLAPASTDWLAVLPPAESRSAKEMEMARNFMTNTVNNIFGHHNRISLIESIYNCKSSSELREVYHAWAQALESNSIGHKRLPELREKLFAVL</sequence>
<reference evidence="1 2" key="1">
    <citation type="submission" date="2018-09" db="EMBL/GenBank/DDBJ databases">
        <title>Draft genome of Simplicispira sp. NY-02.</title>
        <authorList>
            <person name="Im W.T."/>
        </authorList>
    </citation>
    <scope>NUCLEOTIDE SEQUENCE [LARGE SCALE GENOMIC DNA]</scope>
    <source>
        <strain evidence="1 2">NY-02</strain>
    </source>
</reference>
<accession>A0A398C8N5</accession>
<evidence type="ECO:0000313" key="2">
    <source>
        <dbReference type="Proteomes" id="UP000266302"/>
    </source>
</evidence>
<protein>
    <submittedName>
        <fullName evidence="1">Uncharacterized protein</fullName>
    </submittedName>
</protein>
<dbReference type="EMBL" id="QXJC01000001">
    <property type="protein sequence ID" value="RID99485.1"/>
    <property type="molecule type" value="Genomic_DNA"/>
</dbReference>
<proteinExistence type="predicted"/>
<dbReference type="AlphaFoldDB" id="A0A398C8N5"/>
<name>A0A398C8N5_9BURK</name>
<dbReference type="RefSeq" id="WP_119107934.1">
    <property type="nucleotide sequence ID" value="NZ_QXJC01000001.1"/>
</dbReference>
<organism evidence="1 2">
    <name type="scientific">Simplicispira hankyongi</name>
    <dbReference type="NCBI Taxonomy" id="2315688"/>
    <lineage>
        <taxon>Bacteria</taxon>
        <taxon>Pseudomonadati</taxon>
        <taxon>Pseudomonadota</taxon>
        <taxon>Betaproteobacteria</taxon>
        <taxon>Burkholderiales</taxon>
        <taxon>Comamonadaceae</taxon>
        <taxon>Simplicispira</taxon>
    </lineage>
</organism>
<dbReference type="Proteomes" id="UP000266302">
    <property type="component" value="Unassembled WGS sequence"/>
</dbReference>
<keyword evidence="2" id="KW-1185">Reference proteome</keyword>
<gene>
    <name evidence="1" type="ORF">D3F03_03470</name>
</gene>
<comment type="caution">
    <text evidence="1">The sequence shown here is derived from an EMBL/GenBank/DDBJ whole genome shotgun (WGS) entry which is preliminary data.</text>
</comment>